<feature type="domain" description="LarA-like N-terminal" evidence="1">
    <location>
        <begin position="22"/>
        <end position="209"/>
    </location>
</feature>
<dbReference type="AlphaFoldDB" id="A0A4R1RBZ1"/>
<accession>A0A4R1RBZ1</accession>
<dbReference type="Gene3D" id="3.40.50.11440">
    <property type="match status" value="1"/>
</dbReference>
<dbReference type="OrthoDB" id="9770545at2"/>
<dbReference type="InterPro" id="IPR018657">
    <property type="entry name" value="LarA-like_N"/>
</dbReference>
<evidence type="ECO:0000313" key="4">
    <source>
        <dbReference type="Proteomes" id="UP000295008"/>
    </source>
</evidence>
<proteinExistence type="predicted"/>
<dbReference type="InterPro" id="IPR048068">
    <property type="entry name" value="LarA-like"/>
</dbReference>
<dbReference type="InterPro" id="IPR048520">
    <property type="entry name" value="LarA_C"/>
</dbReference>
<dbReference type="PANTHER" id="PTHR33171:SF17">
    <property type="entry name" value="LARA-LIKE N-TERMINAL DOMAIN-CONTAINING PROTEIN"/>
    <property type="match status" value="1"/>
</dbReference>
<evidence type="ECO:0000259" key="1">
    <source>
        <dbReference type="Pfam" id="PF09861"/>
    </source>
</evidence>
<reference evidence="3 4" key="1">
    <citation type="submission" date="2019-03" db="EMBL/GenBank/DDBJ databases">
        <title>Genomic Encyclopedia of Type Strains, Phase IV (KMG-IV): sequencing the most valuable type-strain genomes for metagenomic binning, comparative biology and taxonomic classification.</title>
        <authorList>
            <person name="Goeker M."/>
        </authorList>
    </citation>
    <scope>NUCLEOTIDE SEQUENCE [LARGE SCALE GENOMIC DNA]</scope>
    <source>
        <strain evidence="3 4">LX-B</strain>
    </source>
</reference>
<dbReference type="Pfam" id="PF09861">
    <property type="entry name" value="Lar_N"/>
    <property type="match status" value="1"/>
</dbReference>
<feature type="domain" description="Lactate racemase C-terminal" evidence="2">
    <location>
        <begin position="286"/>
        <end position="416"/>
    </location>
</feature>
<keyword evidence="4" id="KW-1185">Reference proteome</keyword>
<organism evidence="3 4">
    <name type="scientific">Hydrogenispora ethanolica</name>
    <dbReference type="NCBI Taxonomy" id="1082276"/>
    <lineage>
        <taxon>Bacteria</taxon>
        <taxon>Bacillati</taxon>
        <taxon>Bacillota</taxon>
        <taxon>Hydrogenispora</taxon>
    </lineage>
</organism>
<dbReference type="NCBIfam" id="NF033504">
    <property type="entry name" value="Ni_dep_LarA"/>
    <property type="match status" value="1"/>
</dbReference>
<evidence type="ECO:0000259" key="2">
    <source>
        <dbReference type="Pfam" id="PF21113"/>
    </source>
</evidence>
<comment type="caution">
    <text evidence="3">The sequence shown here is derived from an EMBL/GenBank/DDBJ whole genome shotgun (WGS) entry which is preliminary data.</text>
</comment>
<gene>
    <name evidence="3" type="ORF">EDC14_102149</name>
</gene>
<dbReference type="EMBL" id="SLUN01000021">
    <property type="protein sequence ID" value="TCL63331.1"/>
    <property type="molecule type" value="Genomic_DNA"/>
</dbReference>
<dbReference type="Pfam" id="PF21113">
    <property type="entry name" value="LarA_C"/>
    <property type="match status" value="1"/>
</dbReference>
<dbReference type="GO" id="GO:0050043">
    <property type="term" value="F:lactate racemase activity"/>
    <property type="evidence" value="ECO:0007669"/>
    <property type="project" value="InterPro"/>
</dbReference>
<sequence length="437" mass="48547">MKLAFGNEMIDLAALKSETARVRVLAPDEAALRHQSELEQTAAVKQSLTRPIAGYSLSEWFRNGKNLRLAIIIPDVTRNCSTPIYLRVLLKELENLGAKAQDTTIVVAVGNHRHCTEAELERLVGEDIYARYAVVNHLSRENLVDLGTTPSGNRILMNRDIVRADKVLVTGNITYHNFAGFSGGRKSILPGVSGSETILNNHRLMLKGDRMHEKCQIGILAGNPIHEDMLHAVGLLDPRQDKLYCLNVVTNMFGQILTAFCGRLAPVFEAGVAFAESKYKIEVPARGNIVLCSAGGFPYDINFYQSFKSLYSGSKITAPGGYLFLLAECRDGLGDTEEKFKFWFSKNQSEIIQELYHQFDVVGQIAYWTKDAQRNFKLFVVTHPANFAQLQSLGLTTIGQETLEQQLNKALAESGESHIYLAPYANITYLGVNEPAF</sequence>
<dbReference type="InterPro" id="IPR047926">
    <property type="entry name" value="Ni_dep_LarA"/>
</dbReference>
<protein>
    <submittedName>
        <fullName evidence="3">Nickel-dependent lactate racemase</fullName>
    </submittedName>
</protein>
<dbReference type="InterPro" id="IPR043166">
    <property type="entry name" value="LarA-like_C"/>
</dbReference>
<dbReference type="Proteomes" id="UP000295008">
    <property type="component" value="Unassembled WGS sequence"/>
</dbReference>
<dbReference type="Gene3D" id="3.90.226.30">
    <property type="match status" value="1"/>
</dbReference>
<name>A0A4R1RBZ1_HYDET</name>
<dbReference type="RefSeq" id="WP_132015375.1">
    <property type="nucleotide sequence ID" value="NZ_SLUN01000021.1"/>
</dbReference>
<dbReference type="PANTHER" id="PTHR33171">
    <property type="entry name" value="LAR_N DOMAIN-CONTAINING PROTEIN"/>
    <property type="match status" value="1"/>
</dbReference>
<evidence type="ECO:0000313" key="3">
    <source>
        <dbReference type="EMBL" id="TCL63331.1"/>
    </source>
</evidence>